<comment type="caution">
    <text evidence="2">The sequence shown here is derived from an EMBL/GenBank/DDBJ whole genome shotgun (WGS) entry which is preliminary data.</text>
</comment>
<accession>A0A830BKV7</accession>
<evidence type="ECO:0000313" key="3">
    <source>
        <dbReference type="Proteomes" id="UP000653305"/>
    </source>
</evidence>
<proteinExistence type="predicted"/>
<dbReference type="InterPro" id="IPR034751">
    <property type="entry name" value="Yippee"/>
</dbReference>
<dbReference type="OrthoDB" id="6407410at2759"/>
<protein>
    <submittedName>
        <fullName evidence="2">Protein yippee-like at4g27745</fullName>
    </submittedName>
</protein>
<dbReference type="PANTHER" id="PTHR13848">
    <property type="entry name" value="PROTEIN YIPPEE-LIKE CG15309-RELATED"/>
    <property type="match status" value="1"/>
</dbReference>
<dbReference type="InterPro" id="IPR039058">
    <property type="entry name" value="Yippee_fam"/>
</dbReference>
<gene>
    <name evidence="2" type="ORF">PHJA_000965700</name>
</gene>
<keyword evidence="3" id="KW-1185">Reference proteome</keyword>
<dbReference type="AlphaFoldDB" id="A0A830BKV7"/>
<reference evidence="2" key="1">
    <citation type="submission" date="2020-07" db="EMBL/GenBank/DDBJ databases">
        <title>Ethylene signaling mediates host invasion by parasitic plants.</title>
        <authorList>
            <person name="Yoshida S."/>
        </authorList>
    </citation>
    <scope>NUCLEOTIDE SEQUENCE</scope>
    <source>
        <strain evidence="2">Okayama</strain>
    </source>
</reference>
<name>A0A830BKV7_9LAMI</name>
<evidence type="ECO:0000313" key="2">
    <source>
        <dbReference type="EMBL" id="GFP88220.1"/>
    </source>
</evidence>
<sequence>HHVSLHDDINSKTFQGRRAITFLFTLAINGVVGAKEDMHLMTDLHMVTDVYCGGIGMEIPSCLRDIK</sequence>
<dbReference type="EMBL" id="BMAC01000165">
    <property type="protein sequence ID" value="GFP88220.1"/>
    <property type="molecule type" value="Genomic_DNA"/>
</dbReference>
<feature type="non-terminal residue" evidence="2">
    <location>
        <position position="1"/>
    </location>
</feature>
<dbReference type="PROSITE" id="PS51792">
    <property type="entry name" value="YIPPEE"/>
    <property type="match status" value="1"/>
</dbReference>
<feature type="domain" description="Yippee" evidence="1">
    <location>
        <begin position="1"/>
        <end position="67"/>
    </location>
</feature>
<evidence type="ECO:0000259" key="1">
    <source>
        <dbReference type="PROSITE" id="PS51792"/>
    </source>
</evidence>
<organism evidence="2 3">
    <name type="scientific">Phtheirospermum japonicum</name>
    <dbReference type="NCBI Taxonomy" id="374723"/>
    <lineage>
        <taxon>Eukaryota</taxon>
        <taxon>Viridiplantae</taxon>
        <taxon>Streptophyta</taxon>
        <taxon>Embryophyta</taxon>
        <taxon>Tracheophyta</taxon>
        <taxon>Spermatophyta</taxon>
        <taxon>Magnoliopsida</taxon>
        <taxon>eudicotyledons</taxon>
        <taxon>Gunneridae</taxon>
        <taxon>Pentapetalae</taxon>
        <taxon>asterids</taxon>
        <taxon>lamiids</taxon>
        <taxon>Lamiales</taxon>
        <taxon>Orobanchaceae</taxon>
        <taxon>Orobanchaceae incertae sedis</taxon>
        <taxon>Phtheirospermum</taxon>
    </lineage>
</organism>
<dbReference type="Proteomes" id="UP000653305">
    <property type="component" value="Unassembled WGS sequence"/>
</dbReference>